<dbReference type="Pfam" id="PF00535">
    <property type="entry name" value="Glycos_transf_2"/>
    <property type="match status" value="1"/>
</dbReference>
<dbReference type="InterPro" id="IPR029044">
    <property type="entry name" value="Nucleotide-diphossugar_trans"/>
</dbReference>
<evidence type="ECO:0000313" key="2">
    <source>
        <dbReference type="EMBL" id="SFA42220.1"/>
    </source>
</evidence>
<name>A0A1I0SRS2_9SPHI</name>
<gene>
    <name evidence="2" type="ORF">SAMN04488511_10316</name>
</gene>
<proteinExistence type="predicted"/>
<accession>A0A1I0SRS2</accession>
<dbReference type="Gene3D" id="3.90.550.10">
    <property type="entry name" value="Spore Coat Polysaccharide Biosynthesis Protein SpsA, Chain A"/>
    <property type="match status" value="1"/>
</dbReference>
<dbReference type="RefSeq" id="WP_208864332.1">
    <property type="nucleotide sequence ID" value="NZ_FOJM01000003.1"/>
</dbReference>
<dbReference type="InterPro" id="IPR001173">
    <property type="entry name" value="Glyco_trans_2-like"/>
</dbReference>
<dbReference type="SUPFAM" id="SSF53448">
    <property type="entry name" value="Nucleotide-diphospho-sugar transferases"/>
    <property type="match status" value="1"/>
</dbReference>
<dbReference type="EMBL" id="FOJM01000003">
    <property type="protein sequence ID" value="SFA42220.1"/>
    <property type="molecule type" value="Genomic_DNA"/>
</dbReference>
<feature type="domain" description="Glycosyltransferase 2-like" evidence="1">
    <location>
        <begin position="8"/>
        <end position="150"/>
    </location>
</feature>
<dbReference type="AlphaFoldDB" id="A0A1I0SRS2"/>
<organism evidence="2 3">
    <name type="scientific">Pedobacter suwonensis</name>
    <dbReference type="NCBI Taxonomy" id="332999"/>
    <lineage>
        <taxon>Bacteria</taxon>
        <taxon>Pseudomonadati</taxon>
        <taxon>Bacteroidota</taxon>
        <taxon>Sphingobacteriia</taxon>
        <taxon>Sphingobacteriales</taxon>
        <taxon>Sphingobacteriaceae</taxon>
        <taxon>Pedobacter</taxon>
    </lineage>
</organism>
<evidence type="ECO:0000313" key="3">
    <source>
        <dbReference type="Proteomes" id="UP000198836"/>
    </source>
</evidence>
<dbReference type="STRING" id="332999.SAMN04488511_10316"/>
<protein>
    <recommendedName>
        <fullName evidence="1">Glycosyltransferase 2-like domain-containing protein</fullName>
    </recommendedName>
</protein>
<dbReference type="PANTHER" id="PTHR43179">
    <property type="entry name" value="RHAMNOSYLTRANSFERASE WBBL"/>
    <property type="match status" value="1"/>
</dbReference>
<dbReference type="Proteomes" id="UP000198836">
    <property type="component" value="Unassembled WGS sequence"/>
</dbReference>
<evidence type="ECO:0000259" key="1">
    <source>
        <dbReference type="Pfam" id="PF00535"/>
    </source>
</evidence>
<dbReference type="CDD" id="cd04186">
    <property type="entry name" value="GT_2_like_c"/>
    <property type="match status" value="1"/>
</dbReference>
<dbReference type="PANTHER" id="PTHR43179:SF10">
    <property type="entry name" value="GLYCOSYL TRANSFERASE"/>
    <property type="match status" value="1"/>
</dbReference>
<keyword evidence="3" id="KW-1185">Reference proteome</keyword>
<reference evidence="3" key="1">
    <citation type="submission" date="2016-10" db="EMBL/GenBank/DDBJ databases">
        <authorList>
            <person name="Varghese N."/>
            <person name="Submissions S."/>
        </authorList>
    </citation>
    <scope>NUCLEOTIDE SEQUENCE [LARGE SCALE GENOMIC DNA]</scope>
    <source>
        <strain evidence="3">DSM 18130</strain>
    </source>
</reference>
<sequence length="273" mass="31758">MILITASIVLFRNDRDVLLNAIDSLLNFDQSPIKLYLIDNSPTSDLADIKNDPRITYMHNPSNPGFGAAHNIAINLAIKEGSVYHLVLNPDVYYGKGVLEELVDYMEKNPGVGNIMPKVLYPNGDIQYLCKLLPKPYDWIGRRFNPLKKMVEKQNHIFELRFTGYNEIMEVPYLSGCFMFLRLSALKKIGLFDEGIFMYGEETDLCRRLIDGGYKTIFYPKVHIYHHFEKGSHKSWRLTKIGMQSAIYYFNKWGWLFDKKRTAINRDTLQKLR</sequence>